<feature type="domain" description="Methyl-accepting transducer" evidence="11">
    <location>
        <begin position="356"/>
        <end position="592"/>
    </location>
</feature>
<evidence type="ECO:0000256" key="8">
    <source>
        <dbReference type="ARBA" id="ARBA00029447"/>
    </source>
</evidence>
<dbReference type="SMART" id="SM00283">
    <property type="entry name" value="MA"/>
    <property type="match status" value="1"/>
</dbReference>
<dbReference type="CDD" id="cd18773">
    <property type="entry name" value="PDC1_HK_sensor"/>
    <property type="match status" value="1"/>
</dbReference>
<evidence type="ECO:0000256" key="1">
    <source>
        <dbReference type="ARBA" id="ARBA00004651"/>
    </source>
</evidence>
<dbReference type="Gene3D" id="3.30.450.20">
    <property type="entry name" value="PAS domain"/>
    <property type="match status" value="2"/>
</dbReference>
<keyword evidence="4 10" id="KW-0812">Transmembrane</keyword>
<proteinExistence type="inferred from homology"/>
<evidence type="ECO:0000256" key="4">
    <source>
        <dbReference type="ARBA" id="ARBA00022692"/>
    </source>
</evidence>
<dbReference type="InterPro" id="IPR033479">
    <property type="entry name" value="dCache_1"/>
</dbReference>
<dbReference type="EMBL" id="MCSI01000032">
    <property type="protein sequence ID" value="PME71907.1"/>
    <property type="molecule type" value="Genomic_DNA"/>
</dbReference>
<dbReference type="FunFam" id="1.10.287.950:FF:000001">
    <property type="entry name" value="Methyl-accepting chemotaxis sensory transducer"/>
    <property type="match status" value="1"/>
</dbReference>
<dbReference type="PANTHER" id="PTHR32089:SF112">
    <property type="entry name" value="LYSOZYME-LIKE PROTEIN-RELATED"/>
    <property type="match status" value="1"/>
</dbReference>
<feature type="transmembrane region" description="Helical" evidence="10">
    <location>
        <begin position="7"/>
        <end position="27"/>
    </location>
</feature>
<evidence type="ECO:0000256" key="7">
    <source>
        <dbReference type="ARBA" id="ARBA00023224"/>
    </source>
</evidence>
<gene>
    <name evidence="12" type="ORF">BCV30_21930</name>
</gene>
<evidence type="ECO:0000256" key="2">
    <source>
        <dbReference type="ARBA" id="ARBA00022475"/>
    </source>
</evidence>
<reference evidence="13" key="1">
    <citation type="submission" date="2016-07" db="EMBL/GenBank/DDBJ databases">
        <title>Nontailed viruses are major unrecognized killers of bacteria in the ocean.</title>
        <authorList>
            <person name="Kauffman K."/>
            <person name="Hussain F."/>
            <person name="Yang J."/>
            <person name="Arevalo P."/>
            <person name="Brown J."/>
            <person name="Cutler M."/>
            <person name="Kelly L."/>
            <person name="Polz M.F."/>
        </authorList>
    </citation>
    <scope>NUCLEOTIDE SEQUENCE [LARGE SCALE GENOMIC DNA]</scope>
    <source>
        <strain evidence="13">10N.286.55.C1</strain>
    </source>
</reference>
<evidence type="ECO:0000256" key="6">
    <source>
        <dbReference type="ARBA" id="ARBA00023136"/>
    </source>
</evidence>
<organism evidence="12 13">
    <name type="scientific">Vibrio lentus</name>
    <dbReference type="NCBI Taxonomy" id="136468"/>
    <lineage>
        <taxon>Bacteria</taxon>
        <taxon>Pseudomonadati</taxon>
        <taxon>Pseudomonadota</taxon>
        <taxon>Gammaproteobacteria</taxon>
        <taxon>Vibrionales</taxon>
        <taxon>Vibrionaceae</taxon>
        <taxon>Vibrio</taxon>
    </lineage>
</organism>
<dbReference type="Pfam" id="PF02743">
    <property type="entry name" value="dCache_1"/>
    <property type="match status" value="1"/>
</dbReference>
<keyword evidence="2" id="KW-1003">Cell membrane</keyword>
<accession>A0A2N7C6G4</accession>
<dbReference type="RefSeq" id="WP_102269681.1">
    <property type="nucleotide sequence ID" value="NZ_MCSH01000191.1"/>
</dbReference>
<dbReference type="Gene3D" id="1.10.287.950">
    <property type="entry name" value="Methyl-accepting chemotaxis protein"/>
    <property type="match status" value="1"/>
</dbReference>
<dbReference type="Pfam" id="PF00015">
    <property type="entry name" value="MCPsignal"/>
    <property type="match status" value="1"/>
</dbReference>
<dbReference type="GO" id="GO:0007165">
    <property type="term" value="P:signal transduction"/>
    <property type="evidence" value="ECO:0007669"/>
    <property type="project" value="UniProtKB-KW"/>
</dbReference>
<evidence type="ECO:0000259" key="11">
    <source>
        <dbReference type="PROSITE" id="PS50111"/>
    </source>
</evidence>
<keyword evidence="3" id="KW-0145">Chemotaxis</keyword>
<protein>
    <submittedName>
        <fullName evidence="12">Chemotaxis protein</fullName>
    </submittedName>
</protein>
<dbReference type="GO" id="GO:0005886">
    <property type="term" value="C:plasma membrane"/>
    <property type="evidence" value="ECO:0007669"/>
    <property type="project" value="UniProtKB-SubCell"/>
</dbReference>
<comment type="subcellular location">
    <subcellularLocation>
        <location evidence="1">Cell membrane</location>
        <topology evidence="1">Multi-pass membrane protein</topology>
    </subcellularLocation>
</comment>
<dbReference type="PROSITE" id="PS50111">
    <property type="entry name" value="CHEMOTAXIS_TRANSDUC_2"/>
    <property type="match status" value="1"/>
</dbReference>
<dbReference type="PANTHER" id="PTHR32089">
    <property type="entry name" value="METHYL-ACCEPTING CHEMOTAXIS PROTEIN MCPB"/>
    <property type="match status" value="1"/>
</dbReference>
<keyword evidence="7 9" id="KW-0807">Transducer</keyword>
<comment type="similarity">
    <text evidence="8">Belongs to the methyl-accepting chemotaxis (MCP) protein family.</text>
</comment>
<evidence type="ECO:0000256" key="10">
    <source>
        <dbReference type="SAM" id="Phobius"/>
    </source>
</evidence>
<sequence>MSAKIKIMLSIMGLTVMLIMTTSFLSWKNFETSSTISYKKQLGYKSQLIADTIGQNINRYFDVLTLVSNELSFTEDGQVDTSRAIKTLHNALNITKSVNVYFAVADGTSYSSATNGIIENFNAKTKQREWFLKGMSGQDKIITRPYLATTGDQVMSLAIPIHKQGKIVGVVALNILVEDLSKFTEQLTMNNKIFVTREDGFILGAQNASLVGKNIFNEIPAFKNSDTSKEESFEYNYKNTKFLASGANINDLGWTVWAWDKESNVNQDSNDNLQETLFTSLVLLLICAGCVYYVVEVLVYRPIGGEPSEIEATVAKVASGDFTAINQQQGKAIGINAAVNDMVNELSTTIDMIRGTSNDLFKFAEGITTAADSVNSSSASQMEQLEQTSTAMNEMSVAVDEVAQNAHRASEAAMQAAQEAQSGNQTFDTVNHSIVSLSKGIEEVSDVINTVGEKTSSIGTVLDVIKDIADQTNLLALNAAIEAARAGEQGRGFAVVADEVRNLANRTQQSTNEIQEVIVSLQHEANNSMEMMLTNREASDLTMQNAKKAQASLHEISNSITVIEDMNTQIATATEEQTLVAGEINQSIVDVNDKARETHSLSASNQEKASELIALSEKLTQAVSTFKLNR</sequence>
<evidence type="ECO:0000313" key="13">
    <source>
        <dbReference type="Proteomes" id="UP000235778"/>
    </source>
</evidence>
<keyword evidence="6 10" id="KW-0472">Membrane</keyword>
<keyword evidence="5 10" id="KW-1133">Transmembrane helix</keyword>
<dbReference type="AlphaFoldDB" id="A0A2N7C6G4"/>
<dbReference type="SUPFAM" id="SSF58104">
    <property type="entry name" value="Methyl-accepting chemotaxis protein (MCP) signaling domain"/>
    <property type="match status" value="1"/>
</dbReference>
<evidence type="ECO:0000313" key="12">
    <source>
        <dbReference type="EMBL" id="PME71907.1"/>
    </source>
</evidence>
<name>A0A2N7C6G4_9VIBR</name>
<dbReference type="GO" id="GO:0006935">
    <property type="term" value="P:chemotaxis"/>
    <property type="evidence" value="ECO:0007669"/>
    <property type="project" value="UniProtKB-KW"/>
</dbReference>
<evidence type="ECO:0000256" key="3">
    <source>
        <dbReference type="ARBA" id="ARBA00022500"/>
    </source>
</evidence>
<evidence type="ECO:0000256" key="5">
    <source>
        <dbReference type="ARBA" id="ARBA00022989"/>
    </source>
</evidence>
<dbReference type="CDD" id="cd11386">
    <property type="entry name" value="MCP_signal"/>
    <property type="match status" value="1"/>
</dbReference>
<evidence type="ECO:0000256" key="9">
    <source>
        <dbReference type="PROSITE-ProRule" id="PRU00284"/>
    </source>
</evidence>
<comment type="caution">
    <text evidence="12">The sequence shown here is derived from an EMBL/GenBank/DDBJ whole genome shotgun (WGS) entry which is preliminary data.</text>
</comment>
<dbReference type="Proteomes" id="UP000235778">
    <property type="component" value="Unassembled WGS sequence"/>
</dbReference>
<dbReference type="InterPro" id="IPR004089">
    <property type="entry name" value="MCPsignal_dom"/>
</dbReference>